<keyword evidence="3" id="KW-1003">Cell membrane</keyword>
<evidence type="ECO:0000256" key="3">
    <source>
        <dbReference type="ARBA" id="ARBA00022475"/>
    </source>
</evidence>
<organism evidence="15 16">
    <name type="scientific">Bos indicus x Bos taurus</name>
    <name type="common">Hybrid cattle</name>
    <dbReference type="NCBI Taxonomy" id="30522"/>
    <lineage>
        <taxon>Eukaryota</taxon>
        <taxon>Metazoa</taxon>
        <taxon>Chordata</taxon>
        <taxon>Craniata</taxon>
        <taxon>Vertebrata</taxon>
        <taxon>Euteleostomi</taxon>
        <taxon>Mammalia</taxon>
        <taxon>Eutheria</taxon>
        <taxon>Laurasiatheria</taxon>
        <taxon>Artiodactyla</taxon>
        <taxon>Ruminantia</taxon>
        <taxon>Pecora</taxon>
        <taxon>Bovidae</taxon>
        <taxon>Bovinae</taxon>
        <taxon>Bos</taxon>
    </lineage>
</organism>
<dbReference type="PANTHER" id="PTHR12191">
    <property type="entry name" value="SOLUTE CARRIER FAMILY 39"/>
    <property type="match status" value="1"/>
</dbReference>
<feature type="region of interest" description="Disordered" evidence="12">
    <location>
        <begin position="95"/>
        <end position="159"/>
    </location>
</feature>
<feature type="transmembrane region" description="Helical" evidence="13">
    <location>
        <begin position="644"/>
        <end position="662"/>
    </location>
</feature>
<feature type="transmembrane region" description="Helical" evidence="13">
    <location>
        <begin position="617"/>
        <end position="638"/>
    </location>
</feature>
<dbReference type="GO" id="GO:0005385">
    <property type="term" value="F:zinc ion transmembrane transporter activity"/>
    <property type="evidence" value="ECO:0007669"/>
    <property type="project" value="TreeGrafter"/>
</dbReference>
<keyword evidence="14" id="KW-0732">Signal</keyword>
<evidence type="ECO:0000256" key="9">
    <source>
        <dbReference type="ARBA" id="ARBA00039393"/>
    </source>
</evidence>
<evidence type="ECO:0000256" key="7">
    <source>
        <dbReference type="ARBA" id="ARBA00023180"/>
    </source>
</evidence>
<feature type="compositionally biased region" description="Basic and acidic residues" evidence="12">
    <location>
        <begin position="128"/>
        <end position="143"/>
    </location>
</feature>
<feature type="region of interest" description="Disordered" evidence="12">
    <location>
        <begin position="191"/>
        <end position="244"/>
    </location>
</feature>
<feature type="transmembrane region" description="Helical" evidence="13">
    <location>
        <begin position="683"/>
        <end position="704"/>
    </location>
</feature>
<feature type="transmembrane region" description="Helical" evidence="13">
    <location>
        <begin position="309"/>
        <end position="335"/>
    </location>
</feature>
<dbReference type="GO" id="GO:0030003">
    <property type="term" value="P:intracellular monoatomic cation homeostasis"/>
    <property type="evidence" value="ECO:0007669"/>
    <property type="project" value="TreeGrafter"/>
</dbReference>
<dbReference type="AlphaFoldDB" id="A0A4W2GGX9"/>
<evidence type="ECO:0000256" key="8">
    <source>
        <dbReference type="ARBA" id="ARBA00034634"/>
    </source>
</evidence>
<evidence type="ECO:0000256" key="11">
    <source>
        <dbReference type="ARBA" id="ARBA00042779"/>
    </source>
</evidence>
<feature type="compositionally biased region" description="Basic and acidic residues" evidence="12">
    <location>
        <begin position="224"/>
        <end position="237"/>
    </location>
</feature>
<evidence type="ECO:0000313" key="16">
    <source>
        <dbReference type="Proteomes" id="UP000429181"/>
    </source>
</evidence>
<reference evidence="15" key="2">
    <citation type="submission" date="2025-08" db="UniProtKB">
        <authorList>
            <consortium name="Ensembl"/>
        </authorList>
    </citation>
    <scope>IDENTIFICATION</scope>
</reference>
<dbReference type="PANTHER" id="PTHR12191:SF22">
    <property type="entry name" value="ZINC TRANSPORTER ZIP6"/>
    <property type="match status" value="1"/>
</dbReference>
<feature type="compositionally biased region" description="Polar residues" evidence="12">
    <location>
        <begin position="203"/>
        <end position="219"/>
    </location>
</feature>
<reference evidence="15 16" key="1">
    <citation type="submission" date="2018-11" db="EMBL/GenBank/DDBJ databases">
        <title>Haplotype-resolved cattle genomes.</title>
        <authorList>
            <person name="Low W.Y."/>
            <person name="Tearle R."/>
            <person name="Bickhart D.M."/>
            <person name="Rosen B.D."/>
            <person name="Koren S."/>
            <person name="Rhie A."/>
            <person name="Hiendleder S."/>
            <person name="Phillippy A.M."/>
            <person name="Smith T.P.L."/>
            <person name="Williams J.L."/>
        </authorList>
    </citation>
    <scope>NUCLEOTIDE SEQUENCE [LARGE SCALE GENOMIC DNA]</scope>
</reference>
<protein>
    <recommendedName>
        <fullName evidence="9">Zinc transporter ZIP6</fullName>
    </recommendedName>
    <alternativeName>
        <fullName evidence="11">Solute carrier family 39 member 6</fullName>
    </alternativeName>
    <alternativeName>
        <fullName evidence="10">Zrt- and Irt-like protein 6</fullName>
    </alternativeName>
</protein>
<keyword evidence="5 13" id="KW-1133">Transmembrane helix</keyword>
<dbReference type="GO" id="GO:0140410">
    <property type="term" value="F:monoatomic cation:bicarbonate symporter activity"/>
    <property type="evidence" value="ECO:0007669"/>
    <property type="project" value="TreeGrafter"/>
</dbReference>
<evidence type="ECO:0000256" key="12">
    <source>
        <dbReference type="SAM" id="MobiDB-lite"/>
    </source>
</evidence>
<evidence type="ECO:0000313" key="15">
    <source>
        <dbReference type="Ensembl" id="ENSBIXP00005016169.1"/>
    </source>
</evidence>
<evidence type="ECO:0000256" key="14">
    <source>
        <dbReference type="SAM" id="SignalP"/>
    </source>
</evidence>
<dbReference type="GO" id="GO:0071578">
    <property type="term" value="P:zinc ion import across plasma membrane"/>
    <property type="evidence" value="ECO:0007669"/>
    <property type="project" value="TreeGrafter"/>
</dbReference>
<feature type="transmembrane region" description="Helical" evidence="13">
    <location>
        <begin position="342"/>
        <end position="364"/>
    </location>
</feature>
<keyword evidence="4 13" id="KW-0812">Transmembrane</keyword>
<evidence type="ECO:0000256" key="6">
    <source>
        <dbReference type="ARBA" id="ARBA00023136"/>
    </source>
</evidence>
<evidence type="ECO:0000256" key="4">
    <source>
        <dbReference type="ARBA" id="ARBA00022692"/>
    </source>
</evidence>
<dbReference type="InterPro" id="IPR003689">
    <property type="entry name" value="ZIP"/>
</dbReference>
<name>A0A4W2GGX9_BOBOX</name>
<keyword evidence="6 13" id="KW-0472">Membrane</keyword>
<feature type="compositionally biased region" description="Basic and acidic residues" evidence="12">
    <location>
        <begin position="95"/>
        <end position="111"/>
    </location>
</feature>
<evidence type="ECO:0000256" key="10">
    <source>
        <dbReference type="ARBA" id="ARBA00041704"/>
    </source>
</evidence>
<dbReference type="Ensembl" id="ENSBIXT00005027393.1">
    <property type="protein sequence ID" value="ENSBIXP00005016169.1"/>
    <property type="gene ID" value="ENSBIXG00005003260.1"/>
</dbReference>
<dbReference type="GO" id="GO:0005886">
    <property type="term" value="C:plasma membrane"/>
    <property type="evidence" value="ECO:0007669"/>
    <property type="project" value="UniProtKB-SubCell"/>
</dbReference>
<comment type="catalytic activity">
    <reaction evidence="8">
        <text>Zn(2+)(in) = Zn(2+)(out)</text>
        <dbReference type="Rhea" id="RHEA:29351"/>
        <dbReference type="ChEBI" id="CHEBI:29105"/>
    </reaction>
</comment>
<feature type="signal peptide" evidence="14">
    <location>
        <begin position="1"/>
        <end position="20"/>
    </location>
</feature>
<dbReference type="InterPro" id="IPR050799">
    <property type="entry name" value="ZIP_Transporter"/>
</dbReference>
<comment type="subcellular location">
    <subcellularLocation>
        <location evidence="1">Cell membrane</location>
        <topology evidence="1">Multi-pass membrane protein</topology>
    </subcellularLocation>
</comment>
<gene>
    <name evidence="15" type="primary">SLC39A6</name>
</gene>
<dbReference type="Pfam" id="PF02535">
    <property type="entry name" value="Zip"/>
    <property type="match status" value="2"/>
</dbReference>
<comment type="similarity">
    <text evidence="2">Belongs to the ZIP transporter (TC 2.A.5) family.</text>
</comment>
<dbReference type="GeneTree" id="ENSGT00940000156387"/>
<dbReference type="Proteomes" id="UP000429181">
    <property type="component" value="Chromosome 24"/>
</dbReference>
<evidence type="ECO:0000256" key="5">
    <source>
        <dbReference type="ARBA" id="ARBA00022989"/>
    </source>
</evidence>
<keyword evidence="7" id="KW-0325">Glycoprotein</keyword>
<evidence type="ECO:0000256" key="2">
    <source>
        <dbReference type="ARBA" id="ARBA00006939"/>
    </source>
</evidence>
<proteinExistence type="inferred from homology"/>
<accession>A0A4W2GGX9</accession>
<feature type="chain" id="PRO_5021209250" description="Zinc transporter ZIP6" evidence="14">
    <location>
        <begin position="21"/>
        <end position="714"/>
    </location>
</feature>
<sequence>MARNLSVILILTFTLSVTNPLHEVGPATAFPQTTEKIIPSWESGINVNLAVTTRQHHLQQLFHRYGENNSLSIEGFKKLLQNIGIDKIKRVHIHHDHEHHSDHEHRSDHEHHSHHNHAASSKNSRKALCPDHDSDGSSKEPRNSHGKGSHRSEHASGRRNVLIKEGVGASEVTSTVYNAVSEGTHFLETIETPKHGKLLPKDVNSSTPPSVTGKSQASRLASRRTNESMSEPRKDFMYSRSPSENTQECFNASKLLTSHGMGIQVPLNATEFNYLCPAIINQIDTRSCLIHTTSEKKAEIPPKTYSLQIAWVGGFIAISVISFLSLLGVILVPLMNRVFFKFLLSFLVALAVGTLSGDAFLHLLPHSHASHHHSHSHEEPAMEMKKGPLFSHLSSQNIQENTYFDSTWKGLTALGGLYFMFLVEHVLTLIKQFKDKKKKNQKKPENDDDVEIKKQLSKYESQLSTNEEKVDADDRPEGYLRADSQEPSHFDSQQPAILEEEEVMIAHAHPQEVYNEYVPRGCKNKCHSHFHDTLGQSDDLIHHHHDYHHILHHHHHQNHHPHSHSQRYSREELKDAGIATLAWMVIMGDGLHNFSDGLAIGDFAVLLKAGMTVKQAVLYNALSAMLAYLGMATGIFIGHYAENVSMWIFALTAGLFMYVALVDMVPEMLHNDASDHGCSRWGYFFLQNAGILLGFGIMLLISIFEHKIVFRINF</sequence>
<evidence type="ECO:0000256" key="13">
    <source>
        <dbReference type="SAM" id="Phobius"/>
    </source>
</evidence>
<feature type="transmembrane region" description="Helical" evidence="13">
    <location>
        <begin position="411"/>
        <end position="430"/>
    </location>
</feature>
<evidence type="ECO:0000256" key="1">
    <source>
        <dbReference type="ARBA" id="ARBA00004651"/>
    </source>
</evidence>